<gene>
    <name evidence="2" type="ORF">A3A13_01335</name>
</gene>
<evidence type="ECO:0000313" key="2">
    <source>
        <dbReference type="EMBL" id="OGN24696.1"/>
    </source>
</evidence>
<reference evidence="2 3" key="1">
    <citation type="journal article" date="2016" name="Nat. Commun.">
        <title>Thousands of microbial genomes shed light on interconnected biogeochemical processes in an aquifer system.</title>
        <authorList>
            <person name="Anantharaman K."/>
            <person name="Brown C.T."/>
            <person name="Hug L.A."/>
            <person name="Sharon I."/>
            <person name="Castelle C.J."/>
            <person name="Probst A.J."/>
            <person name="Thomas B.C."/>
            <person name="Singh A."/>
            <person name="Wilkins M.J."/>
            <person name="Karaoz U."/>
            <person name="Brodie E.L."/>
            <person name="Williams K.H."/>
            <person name="Hubbard S.S."/>
            <person name="Banfield J.F."/>
        </authorList>
    </citation>
    <scope>NUCLEOTIDE SEQUENCE [LARGE SCALE GENOMIC DNA]</scope>
</reference>
<feature type="transmembrane region" description="Helical" evidence="1">
    <location>
        <begin position="6"/>
        <end position="22"/>
    </location>
</feature>
<proteinExistence type="predicted"/>
<keyword evidence="1" id="KW-1133">Transmembrane helix</keyword>
<evidence type="ECO:0000313" key="3">
    <source>
        <dbReference type="Proteomes" id="UP000178911"/>
    </source>
</evidence>
<evidence type="ECO:0000256" key="1">
    <source>
        <dbReference type="SAM" id="Phobius"/>
    </source>
</evidence>
<dbReference type="STRING" id="1802695.A3A13_01335"/>
<keyword evidence="1" id="KW-0812">Transmembrane</keyword>
<dbReference type="AlphaFoldDB" id="A0A1F8GJ34"/>
<dbReference type="Proteomes" id="UP000178911">
    <property type="component" value="Unassembled WGS sequence"/>
</dbReference>
<organism evidence="2 3">
    <name type="scientific">Candidatus Yanofskybacteria bacterium RIFCSPLOWO2_01_FULL_43_22</name>
    <dbReference type="NCBI Taxonomy" id="1802695"/>
    <lineage>
        <taxon>Bacteria</taxon>
        <taxon>Candidatus Yanofskyibacteriota</taxon>
    </lineage>
</organism>
<comment type="caution">
    <text evidence="2">The sequence shown here is derived from an EMBL/GenBank/DDBJ whole genome shotgun (WGS) entry which is preliminary data.</text>
</comment>
<dbReference type="EMBL" id="MGKJ01000010">
    <property type="protein sequence ID" value="OGN24696.1"/>
    <property type="molecule type" value="Genomic_DNA"/>
</dbReference>
<protein>
    <submittedName>
        <fullName evidence="2">Uncharacterized protein</fullName>
    </submittedName>
</protein>
<accession>A0A1F8GJ34</accession>
<keyword evidence="1" id="KW-0472">Membrane</keyword>
<sequence length="63" mass="7336">MNKKSYIIAAAVLIVVVVFWWWSRQANVETPLETNDINQELEGLDVNNLDDEFKEINKEVETL</sequence>
<name>A0A1F8GJ34_9BACT</name>